<organism evidence="14 15">
    <name type="scientific">Legionella fallonii LLAP-10</name>
    <dbReference type="NCBI Taxonomy" id="1212491"/>
    <lineage>
        <taxon>Bacteria</taxon>
        <taxon>Pseudomonadati</taxon>
        <taxon>Pseudomonadota</taxon>
        <taxon>Gammaproteobacteria</taxon>
        <taxon>Legionellales</taxon>
        <taxon>Legionellaceae</taxon>
        <taxon>Legionella</taxon>
    </lineage>
</organism>
<gene>
    <name evidence="14" type="ORF">LFA_0286</name>
</gene>
<evidence type="ECO:0000259" key="13">
    <source>
        <dbReference type="PROSITE" id="PS50990"/>
    </source>
</evidence>
<dbReference type="InterPro" id="IPR005074">
    <property type="entry name" value="Peptidase_C39"/>
</dbReference>
<feature type="transmembrane region" description="Helical" evidence="10">
    <location>
        <begin position="292"/>
        <end position="316"/>
    </location>
</feature>
<evidence type="ECO:0000256" key="3">
    <source>
        <dbReference type="ARBA" id="ARBA00022475"/>
    </source>
</evidence>
<dbReference type="FunFam" id="3.40.50.300:FF:000299">
    <property type="entry name" value="ABC transporter ATP-binding protein/permease"/>
    <property type="match status" value="1"/>
</dbReference>
<keyword evidence="4 10" id="KW-0812">Transmembrane</keyword>
<feature type="domain" description="Peptidase C39" evidence="13">
    <location>
        <begin position="16"/>
        <end position="133"/>
    </location>
</feature>
<evidence type="ECO:0000256" key="9">
    <source>
        <dbReference type="ARBA" id="ARBA00023136"/>
    </source>
</evidence>
<dbReference type="RefSeq" id="WP_045094578.1">
    <property type="nucleotide sequence ID" value="NZ_LN614827.1"/>
</dbReference>
<sequence length="715" mass="80749">MPQFHLKRVKTPILMQMETVDCGAAALGIILAYHRCYMPLEVLRTECLVARDGVSVSNLIKAARRYGMDATVYQQGLFPDIKLPAILFWNCKHYVVLEGSKGNKVYINDPKQGRQVIDWQMFNKQFSGIVIQLQVNADFRKTSKPRHGAVDLLPFFREQRRSLAWLSLSVIMLSLLNVSPLIFTKLFVDKIVSHHGSYSTSWLLAVMSCLLILQLLVSYSSRKLFRVLETRFAVQLSKKLIHHLLHLPLRFFAFRRAGDLVYRIQAVDRLAGAPWSAFCSMVIAMSQSTISFILMFLYSPLLSVIALVGMTIYFAAIKYCQKKWQHIAHVVKARMTELTGLTATYLSTVTQIKAQCSEEVYFVKWQQFLNNYLGAHHQVSGKQQLLQLISLSLFSSGYLGVLVLGIYFVSQNRMTLGEMMACQVLFLSFNEALMHHMKLGHQREQIEADLQSIADITQYPMESIKTQSVVKRQQSMGKIQVVDLIFGYSREFKPLFNQLHLTIEPGTQVALVGASGCGKSTLIHLLAGLYQPWSGTILIDGIPLSDYSIAERARLIGVVGQQQFFYQGSIKENLCLWQDGYSNTEIMAALQMACLDDWITQIEDGLEYQLLDGATNISGGQRQRLEIARTLLAKPPILLLDEATSSLDPLIEEQIKKNLRRYAATKIVVAHRLNTIHDADTLFILKTGQIVDCGSQKQLITKKSPAFAELFALSN</sequence>
<dbReference type="Pfam" id="PF00664">
    <property type="entry name" value="ABC_membrane"/>
    <property type="match status" value="1"/>
</dbReference>
<dbReference type="EMBL" id="LN614827">
    <property type="protein sequence ID" value="CEG55759.1"/>
    <property type="molecule type" value="Genomic_DNA"/>
</dbReference>
<dbReference type="Gene3D" id="3.40.50.300">
    <property type="entry name" value="P-loop containing nucleotide triphosphate hydrolases"/>
    <property type="match status" value="1"/>
</dbReference>
<dbReference type="Pfam" id="PF03412">
    <property type="entry name" value="Peptidase_C39"/>
    <property type="match status" value="1"/>
</dbReference>
<dbReference type="EC" id="3.6.3.44" evidence="14"/>
<keyword evidence="2" id="KW-0813">Transport</keyword>
<evidence type="ECO:0000256" key="8">
    <source>
        <dbReference type="ARBA" id="ARBA00022989"/>
    </source>
</evidence>
<feature type="transmembrane region" description="Helical" evidence="10">
    <location>
        <begin position="266"/>
        <end position="286"/>
    </location>
</feature>
<dbReference type="SUPFAM" id="SSF90123">
    <property type="entry name" value="ABC transporter transmembrane region"/>
    <property type="match status" value="1"/>
</dbReference>
<keyword evidence="15" id="KW-1185">Reference proteome</keyword>
<keyword evidence="6 14" id="KW-0378">Hydrolase</keyword>
<dbReference type="InterPro" id="IPR039421">
    <property type="entry name" value="Type_1_exporter"/>
</dbReference>
<dbReference type="PROSITE" id="PS50990">
    <property type="entry name" value="PEPTIDASE_C39"/>
    <property type="match status" value="1"/>
</dbReference>
<dbReference type="PANTHER" id="PTHR43394:SF1">
    <property type="entry name" value="ATP-BINDING CASSETTE SUB-FAMILY B MEMBER 10, MITOCHONDRIAL"/>
    <property type="match status" value="1"/>
</dbReference>
<keyword evidence="8 10" id="KW-1133">Transmembrane helix</keyword>
<dbReference type="InterPro" id="IPR003593">
    <property type="entry name" value="AAA+_ATPase"/>
</dbReference>
<dbReference type="InterPro" id="IPR003439">
    <property type="entry name" value="ABC_transporter-like_ATP-bd"/>
</dbReference>
<dbReference type="InterPro" id="IPR036640">
    <property type="entry name" value="ABC1_TM_sf"/>
</dbReference>
<dbReference type="GO" id="GO:0016887">
    <property type="term" value="F:ATP hydrolysis activity"/>
    <property type="evidence" value="ECO:0007669"/>
    <property type="project" value="InterPro"/>
</dbReference>
<dbReference type="HOGENOM" id="CLU_000604_95_3_6"/>
<dbReference type="GO" id="GO:0015421">
    <property type="term" value="F:ABC-type oligopeptide transporter activity"/>
    <property type="evidence" value="ECO:0007669"/>
    <property type="project" value="TreeGrafter"/>
</dbReference>
<proteinExistence type="predicted"/>
<dbReference type="KEGG" id="lfa:LFA_0286"/>
<accession>A0A098G199</accession>
<evidence type="ECO:0000256" key="5">
    <source>
        <dbReference type="ARBA" id="ARBA00022741"/>
    </source>
</evidence>
<reference evidence="15" key="1">
    <citation type="submission" date="2014-09" db="EMBL/GenBank/DDBJ databases">
        <authorList>
            <person name="Gomez-Valero L."/>
        </authorList>
    </citation>
    <scope>NUCLEOTIDE SEQUENCE [LARGE SCALE GENOMIC DNA]</scope>
    <source>
        <strain evidence="15">ATCC700992</strain>
    </source>
</reference>
<evidence type="ECO:0000313" key="14">
    <source>
        <dbReference type="EMBL" id="CEG55759.1"/>
    </source>
</evidence>
<keyword evidence="5" id="KW-0547">Nucleotide-binding</keyword>
<dbReference type="InterPro" id="IPR027417">
    <property type="entry name" value="P-loop_NTPase"/>
</dbReference>
<feature type="transmembrane region" description="Helical" evidence="10">
    <location>
        <begin position="163"/>
        <end position="182"/>
    </location>
</feature>
<feature type="domain" description="ABC transporter" evidence="11">
    <location>
        <begin position="479"/>
        <end position="712"/>
    </location>
</feature>
<dbReference type="GO" id="GO:0006508">
    <property type="term" value="P:proteolysis"/>
    <property type="evidence" value="ECO:0007669"/>
    <property type="project" value="InterPro"/>
</dbReference>
<dbReference type="GO" id="GO:0008233">
    <property type="term" value="F:peptidase activity"/>
    <property type="evidence" value="ECO:0007669"/>
    <property type="project" value="InterPro"/>
</dbReference>
<protein>
    <submittedName>
        <fullName evidence="14">Xenobiotic-transporting ATPase</fullName>
        <ecNumber evidence="14">3.6.3.44</ecNumber>
    </submittedName>
</protein>
<keyword evidence="9 10" id="KW-0472">Membrane</keyword>
<evidence type="ECO:0000256" key="10">
    <source>
        <dbReference type="SAM" id="Phobius"/>
    </source>
</evidence>
<dbReference type="PROSITE" id="PS50929">
    <property type="entry name" value="ABC_TM1F"/>
    <property type="match status" value="1"/>
</dbReference>
<dbReference type="PANTHER" id="PTHR43394">
    <property type="entry name" value="ATP-DEPENDENT PERMEASE MDL1, MITOCHONDRIAL"/>
    <property type="match status" value="1"/>
</dbReference>
<evidence type="ECO:0000256" key="6">
    <source>
        <dbReference type="ARBA" id="ARBA00022801"/>
    </source>
</evidence>
<dbReference type="SMART" id="SM00382">
    <property type="entry name" value="AAA"/>
    <property type="match status" value="1"/>
</dbReference>
<evidence type="ECO:0000256" key="1">
    <source>
        <dbReference type="ARBA" id="ARBA00004651"/>
    </source>
</evidence>
<dbReference type="Gene3D" id="3.90.70.10">
    <property type="entry name" value="Cysteine proteinases"/>
    <property type="match status" value="1"/>
</dbReference>
<dbReference type="Gene3D" id="1.20.1560.10">
    <property type="entry name" value="ABC transporter type 1, transmembrane domain"/>
    <property type="match status" value="1"/>
</dbReference>
<keyword evidence="3" id="KW-1003">Cell membrane</keyword>
<feature type="domain" description="ABC transmembrane type-1" evidence="12">
    <location>
        <begin position="164"/>
        <end position="434"/>
    </location>
</feature>
<evidence type="ECO:0000259" key="12">
    <source>
        <dbReference type="PROSITE" id="PS50929"/>
    </source>
</evidence>
<dbReference type="PROSITE" id="PS00211">
    <property type="entry name" value="ABC_TRANSPORTER_1"/>
    <property type="match status" value="1"/>
</dbReference>
<dbReference type="STRING" id="1212491.LFA_0286"/>
<feature type="transmembrane region" description="Helical" evidence="10">
    <location>
        <begin position="385"/>
        <end position="409"/>
    </location>
</feature>
<evidence type="ECO:0000256" key="4">
    <source>
        <dbReference type="ARBA" id="ARBA00022692"/>
    </source>
</evidence>
<evidence type="ECO:0000256" key="7">
    <source>
        <dbReference type="ARBA" id="ARBA00022840"/>
    </source>
</evidence>
<dbReference type="Pfam" id="PF00005">
    <property type="entry name" value="ABC_tran"/>
    <property type="match status" value="1"/>
</dbReference>
<keyword evidence="7" id="KW-0067">ATP-binding</keyword>
<feature type="transmembrane region" description="Helical" evidence="10">
    <location>
        <begin position="202"/>
        <end position="221"/>
    </location>
</feature>
<dbReference type="PROSITE" id="PS50893">
    <property type="entry name" value="ABC_TRANSPORTER_2"/>
    <property type="match status" value="1"/>
</dbReference>
<dbReference type="SUPFAM" id="SSF52540">
    <property type="entry name" value="P-loop containing nucleoside triphosphate hydrolases"/>
    <property type="match status" value="1"/>
</dbReference>
<evidence type="ECO:0000313" key="15">
    <source>
        <dbReference type="Proteomes" id="UP000032430"/>
    </source>
</evidence>
<dbReference type="InterPro" id="IPR011527">
    <property type="entry name" value="ABC1_TM_dom"/>
</dbReference>
<dbReference type="Proteomes" id="UP000032430">
    <property type="component" value="Chromosome I"/>
</dbReference>
<comment type="subcellular location">
    <subcellularLocation>
        <location evidence="1">Cell membrane</location>
        <topology evidence="1">Multi-pass membrane protein</topology>
    </subcellularLocation>
</comment>
<dbReference type="AlphaFoldDB" id="A0A098G199"/>
<dbReference type="GO" id="GO:0005886">
    <property type="term" value="C:plasma membrane"/>
    <property type="evidence" value="ECO:0007669"/>
    <property type="project" value="UniProtKB-SubCell"/>
</dbReference>
<evidence type="ECO:0000256" key="2">
    <source>
        <dbReference type="ARBA" id="ARBA00022448"/>
    </source>
</evidence>
<evidence type="ECO:0000259" key="11">
    <source>
        <dbReference type="PROSITE" id="PS50893"/>
    </source>
</evidence>
<dbReference type="InterPro" id="IPR017871">
    <property type="entry name" value="ABC_transporter-like_CS"/>
</dbReference>
<dbReference type="OrthoDB" id="9806127at2"/>
<name>A0A098G199_9GAMM</name>
<dbReference type="GO" id="GO:0005524">
    <property type="term" value="F:ATP binding"/>
    <property type="evidence" value="ECO:0007669"/>
    <property type="project" value="UniProtKB-KW"/>
</dbReference>